<dbReference type="Proteomes" id="UP000199758">
    <property type="component" value="Unassembled WGS sequence"/>
</dbReference>
<sequence length="178" mass="18452">MDPQRNKSPESPVQPKHQSGATAIEFAFVLPLLIALTYALFVYSYVYVVYESINFAAQQGAEAAVAVDPGVDDVAGLITVRAQTTIASVLDWLPESQRAASIGPNGSAVLVTFCSPSGGGGQYCPAVETGATPVVVRINFPLLAPNLFPVLELPLIGTVPPLPAAIVGVGVVLIPGQI</sequence>
<keyword evidence="4" id="KW-1185">Reference proteome</keyword>
<dbReference type="InterPro" id="IPR012495">
    <property type="entry name" value="TadE-like_dom"/>
</dbReference>
<evidence type="ECO:0000313" key="4">
    <source>
        <dbReference type="Proteomes" id="UP000199758"/>
    </source>
</evidence>
<evidence type="ECO:0000313" key="3">
    <source>
        <dbReference type="EMBL" id="SHG92738.1"/>
    </source>
</evidence>
<dbReference type="STRING" id="490188.SAMN04488068_1852"/>
<proteinExistence type="predicted"/>
<evidence type="ECO:0000256" key="1">
    <source>
        <dbReference type="SAM" id="Phobius"/>
    </source>
</evidence>
<gene>
    <name evidence="3" type="ORF">SAMN04488068_1852</name>
</gene>
<dbReference type="RefSeq" id="WP_072896808.1">
    <property type="nucleotide sequence ID" value="NZ_FQWZ01000004.1"/>
</dbReference>
<keyword evidence="1" id="KW-0472">Membrane</keyword>
<organism evidence="3 4">
    <name type="scientific">Hydrocarboniphaga daqingensis</name>
    <dbReference type="NCBI Taxonomy" id="490188"/>
    <lineage>
        <taxon>Bacteria</taxon>
        <taxon>Pseudomonadati</taxon>
        <taxon>Pseudomonadota</taxon>
        <taxon>Gammaproteobacteria</taxon>
        <taxon>Nevskiales</taxon>
        <taxon>Nevskiaceae</taxon>
        <taxon>Hydrocarboniphaga</taxon>
    </lineage>
</organism>
<reference evidence="3 4" key="1">
    <citation type="submission" date="2016-11" db="EMBL/GenBank/DDBJ databases">
        <authorList>
            <person name="Jaros S."/>
            <person name="Januszkiewicz K."/>
            <person name="Wedrychowicz H."/>
        </authorList>
    </citation>
    <scope>NUCLEOTIDE SEQUENCE [LARGE SCALE GENOMIC DNA]</scope>
    <source>
        <strain evidence="3 4">CGMCC 1.7049</strain>
    </source>
</reference>
<evidence type="ECO:0000259" key="2">
    <source>
        <dbReference type="Pfam" id="PF07811"/>
    </source>
</evidence>
<keyword evidence="1" id="KW-1133">Transmembrane helix</keyword>
<dbReference type="EMBL" id="FQWZ01000004">
    <property type="protein sequence ID" value="SHG92738.1"/>
    <property type="molecule type" value="Genomic_DNA"/>
</dbReference>
<keyword evidence="1" id="KW-0812">Transmembrane</keyword>
<feature type="transmembrane region" description="Helical" evidence="1">
    <location>
        <begin position="21"/>
        <end position="46"/>
    </location>
</feature>
<dbReference type="AlphaFoldDB" id="A0A1M5NTF2"/>
<protein>
    <submittedName>
        <fullName evidence="3">Flp pilus assembly protein TadG</fullName>
    </submittedName>
</protein>
<dbReference type="Pfam" id="PF07811">
    <property type="entry name" value="TadE"/>
    <property type="match status" value="1"/>
</dbReference>
<feature type="domain" description="TadE-like" evidence="2">
    <location>
        <begin position="20"/>
        <end position="61"/>
    </location>
</feature>
<name>A0A1M5NTF2_9GAMM</name>
<accession>A0A1M5NTF2</accession>